<keyword evidence="7 11" id="KW-0132">Cell division</keyword>
<evidence type="ECO:0000256" key="9">
    <source>
        <dbReference type="ARBA" id="ARBA00023067"/>
    </source>
</evidence>
<dbReference type="STRING" id="90262.A0A1X2I6I6"/>
<dbReference type="GO" id="GO:0005737">
    <property type="term" value="C:cytoplasm"/>
    <property type="evidence" value="ECO:0007669"/>
    <property type="project" value="UniProtKB-SubCell"/>
</dbReference>
<evidence type="ECO:0000256" key="11">
    <source>
        <dbReference type="PIRNR" id="PIRNR017126"/>
    </source>
</evidence>
<feature type="compositionally biased region" description="Basic and acidic residues" evidence="12">
    <location>
        <begin position="450"/>
        <end position="459"/>
    </location>
</feature>
<feature type="compositionally biased region" description="Acidic residues" evidence="12">
    <location>
        <begin position="397"/>
        <end position="410"/>
    </location>
</feature>
<dbReference type="GO" id="GO:0003682">
    <property type="term" value="F:chromatin binding"/>
    <property type="evidence" value="ECO:0007669"/>
    <property type="project" value="TreeGrafter"/>
</dbReference>
<dbReference type="EMBL" id="MCGE01000024">
    <property type="protein sequence ID" value="ORZ10443.1"/>
    <property type="molecule type" value="Genomic_DNA"/>
</dbReference>
<name>A0A1X2I6I6_9FUNG</name>
<feature type="region of interest" description="Disordered" evidence="12">
    <location>
        <begin position="239"/>
        <end position="330"/>
    </location>
</feature>
<feature type="region of interest" description="Disordered" evidence="12">
    <location>
        <begin position="151"/>
        <end position="179"/>
    </location>
</feature>
<feature type="region of interest" description="Disordered" evidence="12">
    <location>
        <begin position="380"/>
        <end position="410"/>
    </location>
</feature>
<feature type="compositionally biased region" description="Basic and acidic residues" evidence="12">
    <location>
        <begin position="15"/>
        <end position="44"/>
    </location>
</feature>
<feature type="region of interest" description="Disordered" evidence="12">
    <location>
        <begin position="500"/>
        <end position="528"/>
    </location>
</feature>
<evidence type="ECO:0000256" key="1">
    <source>
        <dbReference type="ARBA" id="ARBA00004286"/>
    </source>
</evidence>
<feature type="compositionally biased region" description="Acidic residues" evidence="12">
    <location>
        <begin position="246"/>
        <end position="264"/>
    </location>
</feature>
<evidence type="ECO:0000256" key="5">
    <source>
        <dbReference type="ARBA" id="ARBA00022454"/>
    </source>
</evidence>
<accession>A0A1X2I6I6</accession>
<evidence type="ECO:0000256" key="12">
    <source>
        <dbReference type="SAM" id="MobiDB-lite"/>
    </source>
</evidence>
<evidence type="ECO:0000256" key="4">
    <source>
        <dbReference type="ARBA" id="ARBA00016065"/>
    </source>
</evidence>
<evidence type="ECO:0000313" key="13">
    <source>
        <dbReference type="EMBL" id="ORZ10443.1"/>
    </source>
</evidence>
<feature type="compositionally biased region" description="Polar residues" evidence="12">
    <location>
        <begin position="47"/>
        <end position="59"/>
    </location>
</feature>
<dbReference type="OrthoDB" id="362021at2759"/>
<feature type="region of interest" description="Disordered" evidence="12">
    <location>
        <begin position="423"/>
        <end position="464"/>
    </location>
</feature>
<dbReference type="PIRSF" id="PIRSF017126">
    <property type="entry name" value="Condensin_H"/>
    <property type="match status" value="1"/>
</dbReference>
<dbReference type="Proteomes" id="UP000193560">
    <property type="component" value="Unassembled WGS sequence"/>
</dbReference>
<proteinExistence type="inferred from homology"/>
<evidence type="ECO:0000256" key="6">
    <source>
        <dbReference type="ARBA" id="ARBA00022490"/>
    </source>
</evidence>
<feature type="compositionally biased region" description="Basic and acidic residues" evidence="12">
    <location>
        <begin position="151"/>
        <end position="170"/>
    </location>
</feature>
<keyword evidence="8 11" id="KW-0498">Mitosis</keyword>
<dbReference type="GO" id="GO:0051301">
    <property type="term" value="P:cell division"/>
    <property type="evidence" value="ECO:0007669"/>
    <property type="project" value="UniProtKB-KW"/>
</dbReference>
<feature type="compositionally biased region" description="Polar residues" evidence="12">
    <location>
        <begin position="281"/>
        <end position="292"/>
    </location>
</feature>
<dbReference type="AlphaFoldDB" id="A0A1X2I6I6"/>
<dbReference type="Pfam" id="PF05786">
    <property type="entry name" value="Cnd2"/>
    <property type="match status" value="1"/>
</dbReference>
<comment type="caution">
    <text evidence="13">The sequence shown here is derived from an EMBL/GenBank/DDBJ whole genome shotgun (WGS) entry which is preliminary data.</text>
</comment>
<dbReference type="GO" id="GO:0007076">
    <property type="term" value="P:mitotic chromosome condensation"/>
    <property type="evidence" value="ECO:0007669"/>
    <property type="project" value="InterPro"/>
</dbReference>
<evidence type="ECO:0000313" key="14">
    <source>
        <dbReference type="Proteomes" id="UP000193560"/>
    </source>
</evidence>
<feature type="region of interest" description="Disordered" evidence="12">
    <location>
        <begin position="1"/>
        <end position="64"/>
    </location>
</feature>
<keyword evidence="10 11" id="KW-0131">Cell cycle</keyword>
<comment type="subcellular location">
    <subcellularLocation>
        <location evidence="1">Chromosome</location>
    </subcellularLocation>
    <subcellularLocation>
        <location evidence="2">Cytoplasm</location>
    </subcellularLocation>
</comment>
<evidence type="ECO:0000256" key="8">
    <source>
        <dbReference type="ARBA" id="ARBA00022776"/>
    </source>
</evidence>
<dbReference type="GO" id="GO:0000796">
    <property type="term" value="C:condensin complex"/>
    <property type="evidence" value="ECO:0007669"/>
    <property type="project" value="InterPro"/>
</dbReference>
<keyword evidence="14" id="KW-1185">Reference proteome</keyword>
<keyword evidence="6" id="KW-0963">Cytoplasm</keyword>
<evidence type="ECO:0000256" key="3">
    <source>
        <dbReference type="ARBA" id="ARBA00009471"/>
    </source>
</evidence>
<organism evidence="13 14">
    <name type="scientific">Absidia repens</name>
    <dbReference type="NCBI Taxonomy" id="90262"/>
    <lineage>
        <taxon>Eukaryota</taxon>
        <taxon>Fungi</taxon>
        <taxon>Fungi incertae sedis</taxon>
        <taxon>Mucoromycota</taxon>
        <taxon>Mucoromycotina</taxon>
        <taxon>Mucoromycetes</taxon>
        <taxon>Mucorales</taxon>
        <taxon>Cunninghamellaceae</taxon>
        <taxon>Absidia</taxon>
    </lineage>
</organism>
<keyword evidence="5" id="KW-0158">Chromosome</keyword>
<feature type="compositionally biased region" description="Acidic residues" evidence="12">
    <location>
        <begin position="423"/>
        <end position="433"/>
    </location>
</feature>
<dbReference type="PANTHER" id="PTHR13108:SF9">
    <property type="entry name" value="CONDENSIN COMPLEX SUBUNIT 2"/>
    <property type="match status" value="1"/>
</dbReference>
<evidence type="ECO:0000256" key="10">
    <source>
        <dbReference type="ARBA" id="ARBA00023306"/>
    </source>
</evidence>
<feature type="compositionally biased region" description="Polar residues" evidence="12">
    <location>
        <begin position="1"/>
        <end position="13"/>
    </location>
</feature>
<comment type="similarity">
    <text evidence="3 11">Belongs to the CND2 (condensin subunit 2) family.</text>
</comment>
<comment type="function">
    <text evidence="11">Regulatory subunit of the condensin complex, a complex required for conversion of interphase chromatin into mitotic-like condense chromosomes.</text>
</comment>
<sequence>MTRPSPTGSSIIDSGSRDKSLPQKRPRNDNSFESTRDRLTRDVLTRQNNPTATNSTTMSAPLPVVPTVSPEQMYSNFEEWIKMATDNKINATNSWNFALIDYFHEMTFIRDGDSINFQRASCTLDGCVKIYTSRVDSVATETGKLLTGLADQKKDGLDDGDHDGEDGGHERRSRRRTHRSEATLLKDFSSLALKKLDVDFAVDPLFKKTSADFDEGGARGLLLNHLNLDQDCKIIFDSSDARREQDDDDDDDGDGFDADTDTDGDSSSNDNNSNIEDHSHQANPQISSSTDGNVGDAQNDDNDKVIADGKNSLFDNPIAPAGQLDAIDDPANPKFMEQEFIELSTLKARLRLDDLFCDLQICPTLNQVDFFTDGTISVSGFDKEDNDQDGVDRTDTAVEDEEEQVDAPEEDQFDYGYDAFDFGDDDAGDDGQELMDPFADPVDGDDTPGEDGRDDEHNTMEITETDQVTNISTNQENELLSYFDTTLSKNWAGPTHWKLRKTKSTSVKQDKNHDDGTNSAATERSQKKPSARLFTIDFLEGEDIITDDIFALPRRANITVNNTKDHSLHLLPDDENFSSKQLLRYFMKPVFSVARWKNKNFKSQTDETTEIVDDGPHDVFDLDQGPDINYWAKQEDVEEPQGIDFGNDDLQFNDDAVSQFDDVPAQQDDYNDTLDFLTQDESAVYGDPLITNHQIKKTKTPYVDYARTAKRVDVRKLKENLWRALIMDPANKKRPSENGKVCGERRFTDVLRDLKKMYPPKVMKDISVPFCFICLLHLANEQNLVITGLNRADENDDGDDGDDHVLGDDSDWMASEDMLNEVKIVQIL</sequence>
<dbReference type="InterPro" id="IPR022816">
    <property type="entry name" value="Condensin_barren_su2"/>
</dbReference>
<feature type="compositionally biased region" description="Low complexity" evidence="12">
    <location>
        <begin position="265"/>
        <end position="274"/>
    </location>
</feature>
<evidence type="ECO:0000256" key="2">
    <source>
        <dbReference type="ARBA" id="ARBA00004496"/>
    </source>
</evidence>
<dbReference type="PANTHER" id="PTHR13108">
    <property type="entry name" value="CONDENSIN COMPLEX SUBUNIT 2"/>
    <property type="match status" value="1"/>
</dbReference>
<evidence type="ECO:0000256" key="7">
    <source>
        <dbReference type="ARBA" id="ARBA00022618"/>
    </source>
</evidence>
<protein>
    <recommendedName>
        <fullName evidence="4 11">Condensin complex subunit 2</fullName>
    </recommendedName>
</protein>
<keyword evidence="9 11" id="KW-0226">DNA condensation</keyword>
<gene>
    <name evidence="13" type="ORF">BCR42DRAFT_422387</name>
</gene>
<reference evidence="13 14" key="1">
    <citation type="submission" date="2016-07" db="EMBL/GenBank/DDBJ databases">
        <title>Pervasive Adenine N6-methylation of Active Genes in Fungi.</title>
        <authorList>
            <consortium name="DOE Joint Genome Institute"/>
            <person name="Mondo S.J."/>
            <person name="Dannebaum R.O."/>
            <person name="Kuo R.C."/>
            <person name="Labutti K."/>
            <person name="Haridas S."/>
            <person name="Kuo A."/>
            <person name="Salamov A."/>
            <person name="Ahrendt S.R."/>
            <person name="Lipzen A."/>
            <person name="Sullivan W."/>
            <person name="Andreopoulos W.B."/>
            <person name="Clum A."/>
            <person name="Lindquist E."/>
            <person name="Daum C."/>
            <person name="Ramamoorthy G.K."/>
            <person name="Gryganskyi A."/>
            <person name="Culley D."/>
            <person name="Magnuson J.K."/>
            <person name="James T.Y."/>
            <person name="O'Malley M.A."/>
            <person name="Stajich J.E."/>
            <person name="Spatafora J.W."/>
            <person name="Visel A."/>
            <person name="Grigoriev I.V."/>
        </authorList>
    </citation>
    <scope>NUCLEOTIDE SEQUENCE [LARGE SCALE GENOMIC DNA]</scope>
    <source>
        <strain evidence="13 14">NRRL 1336</strain>
    </source>
</reference>